<reference evidence="3" key="1">
    <citation type="journal article" date="2015" name="Nature">
        <title>Complex archaea that bridge the gap between prokaryotes and eukaryotes.</title>
        <authorList>
            <person name="Spang A."/>
            <person name="Saw J.H."/>
            <person name="Jorgensen S.L."/>
            <person name="Zaremba-Niedzwiedzka K."/>
            <person name="Martijn J."/>
            <person name="Lind A.E."/>
            <person name="van Eijk R."/>
            <person name="Schleper C."/>
            <person name="Guy L."/>
            <person name="Ettema T.J."/>
        </authorList>
    </citation>
    <scope>NUCLEOTIDE SEQUENCE</scope>
</reference>
<dbReference type="PROSITE" id="PS50405">
    <property type="entry name" value="GST_CTER"/>
    <property type="match status" value="1"/>
</dbReference>
<dbReference type="Gene3D" id="1.20.1050.10">
    <property type="match status" value="1"/>
</dbReference>
<proteinExistence type="predicted"/>
<name>A0A0F9MBN6_9ZZZZ</name>
<dbReference type="PANTHER" id="PTHR43968">
    <property type="match status" value="1"/>
</dbReference>
<dbReference type="Gene3D" id="3.40.30.10">
    <property type="entry name" value="Glutaredoxin"/>
    <property type="match status" value="1"/>
</dbReference>
<feature type="domain" description="GST C-terminal" evidence="2">
    <location>
        <begin position="116"/>
        <end position="248"/>
    </location>
</feature>
<dbReference type="AlphaFoldDB" id="A0A0F9MBN6"/>
<dbReference type="InterPro" id="IPR040079">
    <property type="entry name" value="Glutathione_S-Trfase"/>
</dbReference>
<dbReference type="PANTHER" id="PTHR43968:SF6">
    <property type="entry name" value="GLUTATHIONE S-TRANSFERASE OMEGA"/>
    <property type="match status" value="1"/>
</dbReference>
<dbReference type="InterPro" id="IPR010987">
    <property type="entry name" value="Glutathione-S-Trfase_C-like"/>
</dbReference>
<evidence type="ECO:0000259" key="1">
    <source>
        <dbReference type="PROSITE" id="PS50404"/>
    </source>
</evidence>
<accession>A0A0F9MBN6</accession>
<feature type="domain" description="GST N-terminal" evidence="1">
    <location>
        <begin position="32"/>
        <end position="110"/>
    </location>
</feature>
<dbReference type="EMBL" id="LAZR01009198">
    <property type="protein sequence ID" value="KKM74080.1"/>
    <property type="molecule type" value="Genomic_DNA"/>
</dbReference>
<dbReference type="SFLD" id="SFLDG00358">
    <property type="entry name" value="Main_(cytGST)"/>
    <property type="match status" value="1"/>
</dbReference>
<dbReference type="InterPro" id="IPR004046">
    <property type="entry name" value="GST_C"/>
</dbReference>
<gene>
    <name evidence="3" type="ORF">LCGC14_1404000</name>
</gene>
<dbReference type="InterPro" id="IPR050983">
    <property type="entry name" value="GST_Omega/HSP26"/>
</dbReference>
<dbReference type="Pfam" id="PF14497">
    <property type="entry name" value="GST_C_3"/>
    <property type="match status" value="1"/>
</dbReference>
<evidence type="ECO:0000313" key="3">
    <source>
        <dbReference type="EMBL" id="KKM74080.1"/>
    </source>
</evidence>
<dbReference type="InterPro" id="IPR036249">
    <property type="entry name" value="Thioredoxin-like_sf"/>
</dbReference>
<sequence>MYTYTRIISQEFIQPLIRTCVIFLSDKDLLTMSLIVYGFPLSPFVRKLFFCLAEKGIDYQLETVPPFNQPSWFREISPLGRIPAIKDGDLTLADSSVICQYFEDKYPDLTKLLGKNAEQHAKVRWLEKYADYELAPLTTFTVFLHRVVNPSMNKPCDEKTVQAALADKLPAHFDYLEQSLGHAEFFVDDNLSLADLAFTCQMINMEHAGEQLDNERWPNLAALFARIKARPYMQALLQKEYQLLSSMK</sequence>
<dbReference type="InterPro" id="IPR036282">
    <property type="entry name" value="Glutathione-S-Trfase_C_sf"/>
</dbReference>
<dbReference type="SUPFAM" id="SSF52833">
    <property type="entry name" value="Thioredoxin-like"/>
    <property type="match status" value="1"/>
</dbReference>
<dbReference type="SFLD" id="SFLDS00019">
    <property type="entry name" value="Glutathione_Transferase_(cytos"/>
    <property type="match status" value="1"/>
</dbReference>
<dbReference type="PROSITE" id="PS50404">
    <property type="entry name" value="GST_NTER"/>
    <property type="match status" value="1"/>
</dbReference>
<dbReference type="Pfam" id="PF13417">
    <property type="entry name" value="GST_N_3"/>
    <property type="match status" value="1"/>
</dbReference>
<organism evidence="3">
    <name type="scientific">marine sediment metagenome</name>
    <dbReference type="NCBI Taxonomy" id="412755"/>
    <lineage>
        <taxon>unclassified sequences</taxon>
        <taxon>metagenomes</taxon>
        <taxon>ecological metagenomes</taxon>
    </lineage>
</organism>
<protein>
    <recommendedName>
        <fullName evidence="4">GST N-terminal domain-containing protein</fullName>
    </recommendedName>
</protein>
<dbReference type="GO" id="GO:0005737">
    <property type="term" value="C:cytoplasm"/>
    <property type="evidence" value="ECO:0007669"/>
    <property type="project" value="TreeGrafter"/>
</dbReference>
<dbReference type="SUPFAM" id="SSF47616">
    <property type="entry name" value="GST C-terminal domain-like"/>
    <property type="match status" value="1"/>
</dbReference>
<dbReference type="InterPro" id="IPR004045">
    <property type="entry name" value="Glutathione_S-Trfase_N"/>
</dbReference>
<evidence type="ECO:0000259" key="2">
    <source>
        <dbReference type="PROSITE" id="PS50405"/>
    </source>
</evidence>
<dbReference type="CDD" id="cd00299">
    <property type="entry name" value="GST_C_family"/>
    <property type="match status" value="1"/>
</dbReference>
<dbReference type="CDD" id="cd00570">
    <property type="entry name" value="GST_N_family"/>
    <property type="match status" value="1"/>
</dbReference>
<evidence type="ECO:0008006" key="4">
    <source>
        <dbReference type="Google" id="ProtNLM"/>
    </source>
</evidence>
<comment type="caution">
    <text evidence="3">The sequence shown here is derived from an EMBL/GenBank/DDBJ whole genome shotgun (WGS) entry which is preliminary data.</text>
</comment>